<evidence type="ECO:0000313" key="1">
    <source>
        <dbReference type="EMBL" id="KDN70423.1"/>
    </source>
</evidence>
<reference evidence="2" key="1">
    <citation type="journal article" date="2014" name="Genome Announc.">
        <title>Draft genome sequence of Colletotrichum sublineola, a destructive pathogen of cultivated sorghum.</title>
        <authorList>
            <person name="Baroncelli R."/>
            <person name="Sanz-Martin J.M."/>
            <person name="Rech G.E."/>
            <person name="Sukno S.A."/>
            <person name="Thon M.R."/>
        </authorList>
    </citation>
    <scope>NUCLEOTIDE SEQUENCE [LARGE SCALE GENOMIC DNA]</scope>
    <source>
        <strain evidence="2">TX430BB</strain>
    </source>
</reference>
<dbReference type="HOGENOM" id="CLU_1525051_0_0_1"/>
<proteinExistence type="predicted"/>
<dbReference type="EMBL" id="JMSE01000347">
    <property type="protein sequence ID" value="KDN70423.1"/>
    <property type="molecule type" value="Genomic_DNA"/>
</dbReference>
<sequence>MTWDRHMMAVWELEVPWVGWLGESMDGKWTDGVVGSEDDAGNIDNNGSWAQRGTSNLVGIISIISILPLNNDRGEEVKKLVCGRRRLNNVAEQAVEVALAWQPGRVCRRPRQRGAVNIKQVTFPFQNTNQTDFIRLLFVAARSHLRRLRAPSQGGLMERHCGRLAGGTAAGPAQRI</sequence>
<accession>A0A066XMI4</accession>
<name>A0A066XMI4_COLSU</name>
<keyword evidence="2" id="KW-1185">Reference proteome</keyword>
<dbReference type="AlphaFoldDB" id="A0A066XMI4"/>
<organism evidence="1 2">
    <name type="scientific">Colletotrichum sublineola</name>
    <name type="common">Sorghum anthracnose fungus</name>
    <dbReference type="NCBI Taxonomy" id="1173701"/>
    <lineage>
        <taxon>Eukaryota</taxon>
        <taxon>Fungi</taxon>
        <taxon>Dikarya</taxon>
        <taxon>Ascomycota</taxon>
        <taxon>Pezizomycotina</taxon>
        <taxon>Sordariomycetes</taxon>
        <taxon>Hypocreomycetidae</taxon>
        <taxon>Glomerellales</taxon>
        <taxon>Glomerellaceae</taxon>
        <taxon>Colletotrichum</taxon>
        <taxon>Colletotrichum graminicola species complex</taxon>
    </lineage>
</organism>
<evidence type="ECO:0000313" key="2">
    <source>
        <dbReference type="Proteomes" id="UP000027238"/>
    </source>
</evidence>
<comment type="caution">
    <text evidence="1">The sequence shown here is derived from an EMBL/GenBank/DDBJ whole genome shotgun (WGS) entry which is preliminary data.</text>
</comment>
<gene>
    <name evidence="1" type="ORF">CSUB01_09213</name>
</gene>
<dbReference type="Proteomes" id="UP000027238">
    <property type="component" value="Unassembled WGS sequence"/>
</dbReference>
<protein>
    <submittedName>
        <fullName evidence="1">Uncharacterized protein</fullName>
    </submittedName>
</protein>